<accession>A0A401U816</accession>
<comment type="caution">
    <text evidence="4">The sequence shown here is derived from an EMBL/GenBank/DDBJ whole genome shotgun (WGS) entry which is preliminary data.</text>
</comment>
<dbReference type="SUPFAM" id="SSF53474">
    <property type="entry name" value="alpha/beta-Hydrolases"/>
    <property type="match status" value="1"/>
</dbReference>
<dbReference type="InterPro" id="IPR029058">
    <property type="entry name" value="AB_hydrolase_fold"/>
</dbReference>
<dbReference type="SUPFAM" id="SSF82171">
    <property type="entry name" value="DPP6 N-terminal domain-like"/>
    <property type="match status" value="1"/>
</dbReference>
<dbReference type="Proteomes" id="UP000288227">
    <property type="component" value="Unassembled WGS sequence"/>
</dbReference>
<dbReference type="PANTHER" id="PTHR11731:SF193">
    <property type="entry name" value="DIPEPTIDYL PEPTIDASE 9"/>
    <property type="match status" value="1"/>
</dbReference>
<gene>
    <name evidence="4" type="ORF">SanaruYs_12350</name>
</gene>
<evidence type="ECO:0000256" key="1">
    <source>
        <dbReference type="SAM" id="MobiDB-lite"/>
    </source>
</evidence>
<evidence type="ECO:0000313" key="4">
    <source>
        <dbReference type="EMBL" id="GCC51015.1"/>
    </source>
</evidence>
<dbReference type="Gene3D" id="3.40.50.1820">
    <property type="entry name" value="alpha/beta hydrolase"/>
    <property type="match status" value="1"/>
</dbReference>
<dbReference type="GO" id="GO:0006508">
    <property type="term" value="P:proteolysis"/>
    <property type="evidence" value="ECO:0007669"/>
    <property type="project" value="InterPro"/>
</dbReference>
<feature type="domain" description="Peptidase S9 prolyl oligopeptidase catalytic" evidence="3">
    <location>
        <begin position="745"/>
        <end position="921"/>
    </location>
</feature>
<organism evidence="4 5">
    <name type="scientific">Chryseotalea sanaruensis</name>
    <dbReference type="NCBI Taxonomy" id="2482724"/>
    <lineage>
        <taxon>Bacteria</taxon>
        <taxon>Pseudomonadati</taxon>
        <taxon>Bacteroidota</taxon>
        <taxon>Cytophagia</taxon>
        <taxon>Cytophagales</taxon>
        <taxon>Chryseotaleaceae</taxon>
        <taxon>Chryseotalea</taxon>
    </lineage>
</organism>
<dbReference type="GO" id="GO:0008236">
    <property type="term" value="F:serine-type peptidase activity"/>
    <property type="evidence" value="ECO:0007669"/>
    <property type="project" value="InterPro"/>
</dbReference>
<feature type="region of interest" description="Disordered" evidence="1">
    <location>
        <begin position="166"/>
        <end position="189"/>
    </location>
</feature>
<dbReference type="Pfam" id="PF00326">
    <property type="entry name" value="Peptidase_S9"/>
    <property type="match status" value="1"/>
</dbReference>
<feature type="compositionally biased region" description="Basic and acidic residues" evidence="1">
    <location>
        <begin position="166"/>
        <end position="182"/>
    </location>
</feature>
<evidence type="ECO:0000256" key="2">
    <source>
        <dbReference type="SAM" id="SignalP"/>
    </source>
</evidence>
<dbReference type="EMBL" id="BHXQ01000002">
    <property type="protein sequence ID" value="GCC51015.1"/>
    <property type="molecule type" value="Genomic_DNA"/>
</dbReference>
<dbReference type="InterPro" id="IPR050278">
    <property type="entry name" value="Serine_Prot_S9B/DPPIV"/>
</dbReference>
<sequence>MKKIISLLLLLLFTASFSFAQKKKSTPVVKKPLTPDVYDGWRDINYKALTPDGNYAALLINPQDGDGRAVFYNLSSFKEGSVQRAAELTLTFDSKQAVFKIKPQKEKVKELRRQKKKKEDLPKDSLGIFNFSSRAVEKIADVKSFKVPEKAGNWLAYTLEAKKEEKKTADKTDTTKKKESVKPVKKAKKNGDDNGYTLVLRRLSDKQEVTFSYVKDYAFAKFGQGIVFTSTGNDTTQKAGVYWYDLQKSSLQQIHEGHKKFKYKGLSINEDGNQLAFLLDSDTTKALLRQFSLYHWQTSQDKAKELISTQTSGVPSEWLVSEHYTPLFSQNSKTLFVGLAPRPLLPDTTKLDEEIIKVDIWNWRDSVLQTQQARQLENEKKRSYLAAYNLQNNTLKALSNEHLPSITLTDEGNALYALAISDKPYRWSNFYDINTPQDAYVINIQSGEQKQIGKALKGDTFISPKGNYIYWYSQIDTAWFSFSINSSQIHSLTKSLPVAFADEEDDHPDYPSAYGRLGWTEGDQQFLVYDRYDIWSLDPENKRAAINLTKVGRSQKIVFRYIKLDPEEKFIKADAQLLLSAFNEVTKASGYYSLNLKTNELKKLLSSDNRYAGTVKAMQSDKILFTRESFTEFPDVWVSNLSFQSPKKLTNANPQMKNYKWGSVELVKFTSLDNVPLEGLLYKPENFDPTKKYPMLVYFYEKSSEQLYSHFKPQPAWSIIQRVMCVSNDYLVFIPDIVYKIGLPGESAYNSIMPGVTSMIAKGFVDEKNIGIQGQSWGGYQTAYIITRTNLFKAAGAGAAVVNMTSAYGGIRWGSGLSRMFQYEQSQSRIGGTLWDKPLYYLENSPLFTADKIQTPVLIMQNDKDDAVPWYQGIEFYMALRRLQKPVWMLVYNDEVHNLQQRQNRKDYDIRLMQFFDYYLKGAEEPLWMKQGIKATEKGILKGF</sequence>
<dbReference type="PANTHER" id="PTHR11731">
    <property type="entry name" value="PROTEASE FAMILY S9B,C DIPEPTIDYL-PEPTIDASE IV-RELATED"/>
    <property type="match status" value="1"/>
</dbReference>
<dbReference type="AlphaFoldDB" id="A0A401U816"/>
<dbReference type="OrthoDB" id="9812921at2"/>
<evidence type="ECO:0000259" key="3">
    <source>
        <dbReference type="Pfam" id="PF00326"/>
    </source>
</evidence>
<dbReference type="GO" id="GO:0008239">
    <property type="term" value="F:dipeptidyl-peptidase activity"/>
    <property type="evidence" value="ECO:0007669"/>
    <property type="project" value="TreeGrafter"/>
</dbReference>
<proteinExistence type="predicted"/>
<dbReference type="RefSeq" id="WP_127121660.1">
    <property type="nucleotide sequence ID" value="NZ_BHXQ01000002.1"/>
</dbReference>
<dbReference type="InterPro" id="IPR001375">
    <property type="entry name" value="Peptidase_S9_cat"/>
</dbReference>
<keyword evidence="2" id="KW-0732">Signal</keyword>
<evidence type="ECO:0000313" key="5">
    <source>
        <dbReference type="Proteomes" id="UP000288227"/>
    </source>
</evidence>
<protein>
    <submittedName>
        <fullName evidence="4">S9 family peptidase</fullName>
    </submittedName>
</protein>
<reference evidence="4 5" key="1">
    <citation type="submission" date="2018-11" db="EMBL/GenBank/DDBJ databases">
        <title>Chryseotalea sanarue gen. nov., sp., nov., a member of the family Cytophagaceae, isolated from a brackish lake in Hamamatsu Japan.</title>
        <authorList>
            <person name="Maejima Y."/>
            <person name="Iino T."/>
            <person name="Muraguchi Y."/>
            <person name="Fukuda K."/>
            <person name="Ohkuma M."/>
            <person name="Moriuchi R."/>
            <person name="Dohra H."/>
            <person name="Kimbara K."/>
            <person name="Shintani M."/>
        </authorList>
    </citation>
    <scope>NUCLEOTIDE SEQUENCE [LARGE SCALE GENOMIC DNA]</scope>
    <source>
        <strain evidence="4 5">Ys</strain>
    </source>
</reference>
<feature type="chain" id="PRO_5019147628" evidence="2">
    <location>
        <begin position="21"/>
        <end position="944"/>
    </location>
</feature>
<feature type="signal peptide" evidence="2">
    <location>
        <begin position="1"/>
        <end position="20"/>
    </location>
</feature>
<name>A0A401U816_9BACT</name>
<keyword evidence="5" id="KW-1185">Reference proteome</keyword>